<name>A0A9E6UM65_9HYPH</name>
<reference evidence="2" key="1">
    <citation type="submission" date="2021-08" db="EMBL/GenBank/DDBJ databases">
        <authorList>
            <person name="Zhang H."/>
            <person name="Xu M."/>
            <person name="Yu Z."/>
            <person name="Yang L."/>
            <person name="Cai Y."/>
        </authorList>
    </citation>
    <scope>NUCLEOTIDE SEQUENCE</scope>
    <source>
        <strain evidence="2">CHL1</strain>
    </source>
</reference>
<dbReference type="KEGG" id="cmet:K6K41_18320"/>
<keyword evidence="3" id="KW-1185">Reference proteome</keyword>
<accession>A0A9E6UM65</accession>
<evidence type="ECO:0000313" key="3">
    <source>
        <dbReference type="Proteomes" id="UP000825701"/>
    </source>
</evidence>
<evidence type="ECO:0000313" key="2">
    <source>
        <dbReference type="EMBL" id="QZN98863.1"/>
    </source>
</evidence>
<dbReference type="EMBL" id="CP081869">
    <property type="protein sequence ID" value="QZN98863.1"/>
    <property type="molecule type" value="Genomic_DNA"/>
</dbReference>
<evidence type="ECO:0000256" key="1">
    <source>
        <dbReference type="SAM" id="MobiDB-lite"/>
    </source>
</evidence>
<sequence>MKDFANAVRSASSTLLRSGYAIVRTGGLMKACLDETFDDADGFFARTAAEKARFSRPDILEATAPSGPNFRATPPGPI</sequence>
<dbReference type="AlphaFoldDB" id="A0A9E6UM65"/>
<proteinExistence type="predicted"/>
<gene>
    <name evidence="2" type="ORF">K6K41_18320</name>
</gene>
<protein>
    <submittedName>
        <fullName evidence="2">Uncharacterized protein</fullName>
    </submittedName>
</protein>
<feature type="region of interest" description="Disordered" evidence="1">
    <location>
        <begin position="56"/>
        <end position="78"/>
    </location>
</feature>
<dbReference type="RefSeq" id="WP_261401851.1">
    <property type="nucleotide sequence ID" value="NZ_CP081869.1"/>
</dbReference>
<organism evidence="2 3">
    <name type="scientific">Chenggangzhangella methanolivorans</name>
    <dbReference type="NCBI Taxonomy" id="1437009"/>
    <lineage>
        <taxon>Bacteria</taxon>
        <taxon>Pseudomonadati</taxon>
        <taxon>Pseudomonadota</taxon>
        <taxon>Alphaproteobacteria</taxon>
        <taxon>Hyphomicrobiales</taxon>
        <taxon>Methylopilaceae</taxon>
        <taxon>Chenggangzhangella</taxon>
    </lineage>
</organism>
<dbReference type="Proteomes" id="UP000825701">
    <property type="component" value="Chromosome"/>
</dbReference>